<evidence type="ECO:0000256" key="6">
    <source>
        <dbReference type="PIRSR" id="PIRSR005091-1"/>
    </source>
</evidence>
<dbReference type="Gene3D" id="3.40.720.10">
    <property type="entry name" value="Alkaline Phosphatase, subunit A"/>
    <property type="match status" value="1"/>
</dbReference>
<gene>
    <name evidence="11" type="ORF">PORUE0001_0104</name>
</gene>
<evidence type="ECO:0000256" key="2">
    <source>
        <dbReference type="ARBA" id="ARBA00022475"/>
    </source>
</evidence>
<dbReference type="InterPro" id="IPR017850">
    <property type="entry name" value="Alkaline_phosphatase_core_sf"/>
</dbReference>
<dbReference type="EC" id="3.1.6.-" evidence="11"/>
<evidence type="ECO:0000313" key="12">
    <source>
        <dbReference type="Proteomes" id="UP000003303"/>
    </source>
</evidence>
<evidence type="ECO:0000256" key="7">
    <source>
        <dbReference type="PIRSR" id="PIRSR005091-2"/>
    </source>
</evidence>
<name>C2MB58_9PORP</name>
<feature type="transmembrane region" description="Helical" evidence="9">
    <location>
        <begin position="12"/>
        <end position="32"/>
    </location>
</feature>
<dbReference type="PANTHER" id="PTHR47371:SF3">
    <property type="entry name" value="PHOSPHOGLYCEROL TRANSFERASE I"/>
    <property type="match status" value="1"/>
</dbReference>
<evidence type="ECO:0000259" key="10">
    <source>
        <dbReference type="Pfam" id="PF00884"/>
    </source>
</evidence>
<dbReference type="InterPro" id="IPR050448">
    <property type="entry name" value="OpgB/LTA_synthase_biosynth"/>
</dbReference>
<dbReference type="GO" id="GO:0005886">
    <property type="term" value="C:plasma membrane"/>
    <property type="evidence" value="ECO:0007669"/>
    <property type="project" value="UniProtKB-SubCell"/>
</dbReference>
<proteinExistence type="predicted"/>
<feature type="domain" description="Sulfatase N-terminal" evidence="10">
    <location>
        <begin position="276"/>
        <end position="563"/>
    </location>
</feature>
<evidence type="ECO:0000256" key="8">
    <source>
        <dbReference type="PIRSR" id="PIRSR005091-3"/>
    </source>
</evidence>
<dbReference type="STRING" id="596327.PORUE0001_0104"/>
<feature type="binding site" evidence="8">
    <location>
        <position position="284"/>
    </location>
    <ligand>
        <name>Mn(2+)</name>
        <dbReference type="ChEBI" id="CHEBI:29035"/>
    </ligand>
</feature>
<dbReference type="CDD" id="cd16015">
    <property type="entry name" value="LTA_synthase"/>
    <property type="match status" value="1"/>
</dbReference>
<feature type="transmembrane region" description="Helical" evidence="9">
    <location>
        <begin position="52"/>
        <end position="77"/>
    </location>
</feature>
<evidence type="ECO:0000256" key="5">
    <source>
        <dbReference type="ARBA" id="ARBA00023136"/>
    </source>
</evidence>
<feature type="binding site" evidence="7">
    <location>
        <position position="455"/>
    </location>
    <ligand>
        <name>substrate</name>
    </ligand>
</feature>
<evidence type="ECO:0000313" key="11">
    <source>
        <dbReference type="EMBL" id="EEK17034.1"/>
    </source>
</evidence>
<dbReference type="eggNOG" id="COG1368">
    <property type="taxonomic scope" value="Bacteria"/>
</dbReference>
<feature type="binding site" evidence="8">
    <location>
        <position position="509"/>
    </location>
    <ligand>
        <name>Mn(2+)</name>
        <dbReference type="ChEBI" id="CHEBI:29035"/>
    </ligand>
</feature>
<reference evidence="11 12" key="1">
    <citation type="submission" date="2009-04" db="EMBL/GenBank/DDBJ databases">
        <authorList>
            <person name="Sebastian Y."/>
            <person name="Madupu R."/>
            <person name="Durkin A.S."/>
            <person name="Torralba M."/>
            <person name="Methe B."/>
            <person name="Sutton G.G."/>
            <person name="Strausberg R.L."/>
            <person name="Nelson K.E."/>
        </authorList>
    </citation>
    <scope>NUCLEOTIDE SEQUENCE [LARGE SCALE GENOMIC DNA]</scope>
    <source>
        <strain evidence="11 12">60-3</strain>
    </source>
</reference>
<keyword evidence="4 9" id="KW-1133">Transmembrane helix</keyword>
<dbReference type="Gene3D" id="3.30.1120.80">
    <property type="match status" value="1"/>
</dbReference>
<dbReference type="GO" id="GO:0046872">
    <property type="term" value="F:metal ion binding"/>
    <property type="evidence" value="ECO:0007669"/>
    <property type="project" value="UniProtKB-KW"/>
</dbReference>
<organism evidence="11 12">
    <name type="scientific">Porphyromonas uenonis 60-3</name>
    <dbReference type="NCBI Taxonomy" id="596327"/>
    <lineage>
        <taxon>Bacteria</taxon>
        <taxon>Pseudomonadati</taxon>
        <taxon>Bacteroidota</taxon>
        <taxon>Bacteroidia</taxon>
        <taxon>Bacteroidales</taxon>
        <taxon>Porphyromonadaceae</taxon>
        <taxon>Porphyromonas</taxon>
    </lineage>
</organism>
<dbReference type="InterPro" id="IPR000917">
    <property type="entry name" value="Sulfatase_N"/>
</dbReference>
<dbReference type="PANTHER" id="PTHR47371">
    <property type="entry name" value="LIPOTEICHOIC ACID SYNTHASE"/>
    <property type="match status" value="1"/>
</dbReference>
<keyword evidence="12" id="KW-1185">Reference proteome</keyword>
<feature type="binding site" evidence="8">
    <location>
        <position position="510"/>
    </location>
    <ligand>
        <name>Mn(2+)</name>
        <dbReference type="ChEBI" id="CHEBI:29035"/>
    </ligand>
</feature>
<feature type="transmembrane region" description="Helical" evidence="9">
    <location>
        <begin position="177"/>
        <end position="196"/>
    </location>
</feature>
<dbReference type="AlphaFoldDB" id="C2MB58"/>
<dbReference type="InterPro" id="IPR012160">
    <property type="entry name" value="LtaS-like"/>
</dbReference>
<keyword evidence="3 9" id="KW-0812">Transmembrane</keyword>
<evidence type="ECO:0000256" key="1">
    <source>
        <dbReference type="ARBA" id="ARBA00004651"/>
    </source>
</evidence>
<comment type="subcellular location">
    <subcellularLocation>
        <location evidence="1">Cell membrane</location>
        <topology evidence="1">Multi-pass membrane protein</topology>
    </subcellularLocation>
</comment>
<protein>
    <submittedName>
        <fullName evidence="11">Arylsulfatase</fullName>
        <ecNumber evidence="11">3.1.6.-</ecNumber>
    </submittedName>
</protein>
<dbReference type="SUPFAM" id="SSF53649">
    <property type="entry name" value="Alkaline phosphatase-like"/>
    <property type="match status" value="1"/>
</dbReference>
<evidence type="ECO:0000256" key="9">
    <source>
        <dbReference type="SAM" id="Phobius"/>
    </source>
</evidence>
<keyword evidence="2" id="KW-1003">Cell membrane</keyword>
<evidence type="ECO:0000256" key="4">
    <source>
        <dbReference type="ARBA" id="ARBA00022989"/>
    </source>
</evidence>
<dbReference type="RefSeq" id="WP_007365179.1">
    <property type="nucleotide sequence ID" value="NZ_ACLR01000120.1"/>
</dbReference>
<feature type="transmembrane region" description="Helical" evidence="9">
    <location>
        <begin position="89"/>
        <end position="107"/>
    </location>
</feature>
<keyword evidence="7" id="KW-0479">Metal-binding</keyword>
<dbReference type="Proteomes" id="UP000003303">
    <property type="component" value="Unassembled WGS sequence"/>
</dbReference>
<dbReference type="PIRSF" id="PIRSF005091">
    <property type="entry name" value="Mmb_sulf_HI1246"/>
    <property type="match status" value="1"/>
</dbReference>
<feature type="active site" evidence="6">
    <location>
        <position position="328"/>
    </location>
</feature>
<keyword evidence="7" id="KW-0464">Manganese</keyword>
<dbReference type="EMBL" id="ACLR01000120">
    <property type="protein sequence ID" value="EEK17034.1"/>
    <property type="molecule type" value="Genomic_DNA"/>
</dbReference>
<comment type="caution">
    <text evidence="11">The sequence shown here is derived from an EMBL/GenBank/DDBJ whole genome shotgun (WGS) entry which is preliminary data.</text>
</comment>
<dbReference type="GO" id="GO:0016787">
    <property type="term" value="F:hydrolase activity"/>
    <property type="evidence" value="ECO:0007669"/>
    <property type="project" value="UniProtKB-KW"/>
</dbReference>
<dbReference type="Pfam" id="PF00884">
    <property type="entry name" value="Sulfatase"/>
    <property type="match status" value="1"/>
</dbReference>
<feature type="transmembrane region" description="Helical" evidence="9">
    <location>
        <begin position="144"/>
        <end position="165"/>
    </location>
</feature>
<accession>C2MB58</accession>
<evidence type="ECO:0000256" key="3">
    <source>
        <dbReference type="ARBA" id="ARBA00022692"/>
    </source>
</evidence>
<keyword evidence="5 9" id="KW-0472">Membrane</keyword>
<keyword evidence="11" id="KW-0378">Hydrolase</keyword>
<sequence>MIITKSRWIAIASHTLLAIVVMQLCRLLYFFYNQSFFPSVDGWQLLRLMQGGYILDMVAIAYGLLLYYLMMIVGAYLPRRVEMSRWYRWVRHVAYVLPLGVFIFLNVSDTGYYPFVLRRANSDIFREFQGKSMFSFYKDFVVEFWPLTIAFLVLLALTIAGYWLVQYQRKERSSRRSYWVDASCTLGMVIFLFFSMRGSWDLYSKPVSTLHFFSYATDPEQFPLLQNTPVALTKDVATRQLFTFYTDEELPTIFTPYYQAAPLSESDTLFGSMQGRNVVVIILESMAREYTGYLNRYIDGYPSYTPYLDSLMPHTLYAQYGFASGKRSVESFPSIFVSLPSFGGTFDDEAFTMDNYQHFDSYDTGLPLSLGDNGYHLKFYHGDEAGAMGFYSFLNRLGVQDQYTAQDYLAAHPDESSAKVGTWGIHDLPFEQAMAKDLKSLQEPFGAFFFSLSNHSPFSMPKGYKGHLKKGTLPIHQTAQYADEALREFFERVKEEPWYRNTLFVITADHTSLSDQPLYANLAGHAAAPILFFDPQGKLQGEVSDYVVQHIDILPTLLYLLGITEPVLSYGSNIFDQQAEHYALNFYHNQYLFFTKALTLTMTADGQVTVKAPAAYLQTEPSRATAPTSSAVKHYTALFKAIVQDYNNRVLKSSFSIRDVTPKSSD</sequence>